<dbReference type="InterPro" id="IPR039068">
    <property type="entry name" value="PqqC-like"/>
</dbReference>
<dbReference type="RefSeq" id="WP_134720899.1">
    <property type="nucleotide sequence ID" value="NZ_SDKM01000064.1"/>
</dbReference>
<gene>
    <name evidence="2" type="ORF">EKO23_23395</name>
</gene>
<dbReference type="InterPro" id="IPR016084">
    <property type="entry name" value="Haem_Oase-like_multi-hlx"/>
</dbReference>
<dbReference type="SMART" id="SM01236">
    <property type="entry name" value="Haem_oxygenase_2"/>
    <property type="match status" value="1"/>
</dbReference>
<name>A0A4Q4Z1U1_9ACTN</name>
<protein>
    <submittedName>
        <fullName evidence="2">Iron-containing redox enzyme family protein</fullName>
    </submittedName>
</protein>
<evidence type="ECO:0000256" key="1">
    <source>
        <dbReference type="ARBA" id="ARBA00023002"/>
    </source>
</evidence>
<dbReference type="Gene3D" id="1.20.910.10">
    <property type="entry name" value="Heme oxygenase-like"/>
    <property type="match status" value="1"/>
</dbReference>
<evidence type="ECO:0000313" key="3">
    <source>
        <dbReference type="Proteomes" id="UP000295198"/>
    </source>
</evidence>
<reference evidence="2 3" key="1">
    <citation type="submission" date="2019-01" db="EMBL/GenBank/DDBJ databases">
        <title>Nocardioides guangzhouensis sp. nov., an actinobacterium isolated from soil.</title>
        <authorList>
            <person name="Fu Y."/>
            <person name="Cai Y."/>
            <person name="Lin Z."/>
            <person name="Chen P."/>
        </authorList>
    </citation>
    <scope>NUCLEOTIDE SEQUENCE [LARGE SCALE GENOMIC DNA]</scope>
    <source>
        <strain evidence="2 3">130</strain>
    </source>
</reference>
<dbReference type="EMBL" id="SDKM01000064">
    <property type="protein sequence ID" value="RYP81587.1"/>
    <property type="molecule type" value="Genomic_DNA"/>
</dbReference>
<dbReference type="OrthoDB" id="252872at2"/>
<sequence length="340" mass="36587">MVIPPARGPLTASLFAALVDGTPLAHTDLLTRLDGDGVLSDDDLQLALWVCYALHYESVDGVPDDREWDLDVLAFRQALEERFLAALHDLAAEVVDDWAHREGDVGDRLFALTDSVEGPSLSRHLHRHGDVVQLRELLAHRSAYNLRESDPQALALPRLDGPAKVALAELLFDEFGAGRPERLHSTLFAEAMVAAGLDPRYGGLLDRLPGTTLAITNAMNLFHLRRSLLPASLGHFGAFEATSSEPSRRLAAAARRLDLPPAVAAYFDEHVEADAVHEQLMFRAVCAPVAASGPDAETGVFFGAAACLLLEARAGQALLDAWTSGESSLLPAADDEQLAS</sequence>
<evidence type="ECO:0000313" key="2">
    <source>
        <dbReference type="EMBL" id="RYP81587.1"/>
    </source>
</evidence>
<dbReference type="PANTHER" id="PTHR40279">
    <property type="entry name" value="PQQC-LIKE PROTEIN"/>
    <property type="match status" value="1"/>
</dbReference>
<dbReference type="SUPFAM" id="SSF48613">
    <property type="entry name" value="Heme oxygenase-like"/>
    <property type="match status" value="1"/>
</dbReference>
<dbReference type="PANTHER" id="PTHR40279:SF3">
    <property type="entry name" value="4-AMINOBENZOATE SYNTHASE"/>
    <property type="match status" value="1"/>
</dbReference>
<accession>A0A4Q4Z1U1</accession>
<comment type="caution">
    <text evidence="2">The sequence shown here is derived from an EMBL/GenBank/DDBJ whole genome shotgun (WGS) entry which is preliminary data.</text>
</comment>
<keyword evidence="1" id="KW-0560">Oxidoreductase</keyword>
<dbReference type="GO" id="GO:0016491">
    <property type="term" value="F:oxidoreductase activity"/>
    <property type="evidence" value="ECO:0007669"/>
    <property type="project" value="UniProtKB-KW"/>
</dbReference>
<keyword evidence="3" id="KW-1185">Reference proteome</keyword>
<dbReference type="Pfam" id="PF14518">
    <property type="entry name" value="Haem_oxygenas_2"/>
    <property type="match status" value="1"/>
</dbReference>
<proteinExistence type="predicted"/>
<dbReference type="AlphaFoldDB" id="A0A4Q4Z1U1"/>
<organism evidence="2 3">
    <name type="scientific">Nocardioides guangzhouensis</name>
    <dbReference type="NCBI Taxonomy" id="2497878"/>
    <lineage>
        <taxon>Bacteria</taxon>
        <taxon>Bacillati</taxon>
        <taxon>Actinomycetota</taxon>
        <taxon>Actinomycetes</taxon>
        <taxon>Propionibacteriales</taxon>
        <taxon>Nocardioidaceae</taxon>
        <taxon>Nocardioides</taxon>
    </lineage>
</organism>
<dbReference type="Proteomes" id="UP000295198">
    <property type="component" value="Unassembled WGS sequence"/>
</dbReference>